<dbReference type="KEGG" id="aser:Asera_64840"/>
<dbReference type="EMBL" id="AP023354">
    <property type="protein sequence ID" value="BCJ32376.1"/>
    <property type="molecule type" value="Genomic_DNA"/>
</dbReference>
<feature type="transmembrane region" description="Helical" evidence="1">
    <location>
        <begin position="141"/>
        <end position="167"/>
    </location>
</feature>
<dbReference type="RefSeq" id="WP_051802980.1">
    <property type="nucleotide sequence ID" value="NZ_AP023354.1"/>
</dbReference>
<evidence type="ECO:0000313" key="3">
    <source>
        <dbReference type="Proteomes" id="UP000680750"/>
    </source>
</evidence>
<dbReference type="Proteomes" id="UP000680750">
    <property type="component" value="Chromosome"/>
</dbReference>
<organism evidence="2 3">
    <name type="scientific">Actinocatenispora sera</name>
    <dbReference type="NCBI Taxonomy" id="390989"/>
    <lineage>
        <taxon>Bacteria</taxon>
        <taxon>Bacillati</taxon>
        <taxon>Actinomycetota</taxon>
        <taxon>Actinomycetes</taxon>
        <taxon>Micromonosporales</taxon>
        <taxon>Micromonosporaceae</taxon>
        <taxon>Actinocatenispora</taxon>
    </lineage>
</organism>
<feature type="transmembrane region" description="Helical" evidence="1">
    <location>
        <begin position="110"/>
        <end position="135"/>
    </location>
</feature>
<accession>A0A810LDS6</accession>
<proteinExistence type="predicted"/>
<keyword evidence="1" id="KW-0812">Transmembrane</keyword>
<feature type="transmembrane region" description="Helical" evidence="1">
    <location>
        <begin position="179"/>
        <end position="200"/>
    </location>
</feature>
<dbReference type="OrthoDB" id="3405519at2"/>
<keyword evidence="1" id="KW-0472">Membrane</keyword>
<feature type="transmembrane region" description="Helical" evidence="1">
    <location>
        <begin position="212"/>
        <end position="233"/>
    </location>
</feature>
<feature type="transmembrane region" description="Helical" evidence="1">
    <location>
        <begin position="30"/>
        <end position="51"/>
    </location>
</feature>
<sequence>METELPLRPMTVGELLDASVVLLRRSWPPLVALGLVLALAQQALVGLIAPLPDRVWSDPTGFGAWLGVWLGTESVAIAILAAPASVAAARTVVGDPIGRRTLLTAPGRRWPAVLGLAVAVGTAAAGALFACGLPWPVAYAASGLVVPVLVADRATGVQVIARPLVLLVRGGCRAGGIRLLGYLGWLAVRFAVGSGAQVLLGRLPVAVPHAAAIGWVVVDAIAYPALACLDACLHLENRMRTEGLDLALSTTSARRRRTVLEAIR</sequence>
<evidence type="ECO:0000256" key="1">
    <source>
        <dbReference type="SAM" id="Phobius"/>
    </source>
</evidence>
<feature type="transmembrane region" description="Helical" evidence="1">
    <location>
        <begin position="63"/>
        <end position="89"/>
    </location>
</feature>
<name>A0A810LDS6_9ACTN</name>
<gene>
    <name evidence="2" type="ORF">Asera_64840</name>
</gene>
<protein>
    <submittedName>
        <fullName evidence="2">Uncharacterized protein</fullName>
    </submittedName>
</protein>
<keyword evidence="1" id="KW-1133">Transmembrane helix</keyword>
<dbReference type="AlphaFoldDB" id="A0A810LDS6"/>
<evidence type="ECO:0000313" key="2">
    <source>
        <dbReference type="EMBL" id="BCJ32376.1"/>
    </source>
</evidence>
<keyword evidence="3" id="KW-1185">Reference proteome</keyword>
<reference evidence="2" key="1">
    <citation type="submission" date="2020-08" db="EMBL/GenBank/DDBJ databases">
        <title>Whole genome shotgun sequence of Actinocatenispora sera NBRC 101916.</title>
        <authorList>
            <person name="Komaki H."/>
            <person name="Tamura T."/>
        </authorList>
    </citation>
    <scope>NUCLEOTIDE SEQUENCE</scope>
    <source>
        <strain evidence="2">NBRC 101916</strain>
    </source>
</reference>